<dbReference type="EMBL" id="GGFL01009756">
    <property type="protein sequence ID" value="MBW73934.1"/>
    <property type="molecule type" value="Transcribed_RNA"/>
</dbReference>
<organism evidence="1">
    <name type="scientific">Anopheles darlingi</name>
    <name type="common">Mosquito</name>
    <dbReference type="NCBI Taxonomy" id="43151"/>
    <lineage>
        <taxon>Eukaryota</taxon>
        <taxon>Metazoa</taxon>
        <taxon>Ecdysozoa</taxon>
        <taxon>Arthropoda</taxon>
        <taxon>Hexapoda</taxon>
        <taxon>Insecta</taxon>
        <taxon>Pterygota</taxon>
        <taxon>Neoptera</taxon>
        <taxon>Endopterygota</taxon>
        <taxon>Diptera</taxon>
        <taxon>Nematocera</taxon>
        <taxon>Culicoidea</taxon>
        <taxon>Culicidae</taxon>
        <taxon>Anophelinae</taxon>
        <taxon>Anopheles</taxon>
    </lineage>
</organism>
<proteinExistence type="predicted"/>
<dbReference type="AlphaFoldDB" id="A0A2M4D8M1"/>
<protein>
    <submittedName>
        <fullName evidence="1">Putative secreted protein</fullName>
    </submittedName>
</protein>
<sequence>MRMLLCICHSTFSFSSSSSSSSSYARGLFSFLFPGFSSLARSRVHSFRIGMLMPNAVAFTQLASCPAAPTSQPASQPAS</sequence>
<name>A0A2M4D8M1_ANODA</name>
<reference evidence="1" key="1">
    <citation type="submission" date="2018-01" db="EMBL/GenBank/DDBJ databases">
        <title>An insight into the sialome of Amazonian anophelines.</title>
        <authorList>
            <person name="Ribeiro J.M."/>
            <person name="Scarpassa V."/>
            <person name="Calvo E."/>
        </authorList>
    </citation>
    <scope>NUCLEOTIDE SEQUENCE</scope>
</reference>
<accession>A0A2M4D8M1</accession>
<evidence type="ECO:0000313" key="1">
    <source>
        <dbReference type="EMBL" id="MBW73934.1"/>
    </source>
</evidence>